<dbReference type="AlphaFoldDB" id="A0A4Z2GBF9"/>
<reference evidence="1 2" key="1">
    <citation type="submission" date="2019-03" db="EMBL/GenBank/DDBJ databases">
        <title>First draft genome of Liparis tanakae, snailfish: a comprehensive survey of snailfish specific genes.</title>
        <authorList>
            <person name="Kim W."/>
            <person name="Song I."/>
            <person name="Jeong J.-H."/>
            <person name="Kim D."/>
            <person name="Kim S."/>
            <person name="Ryu S."/>
            <person name="Song J.Y."/>
            <person name="Lee S.K."/>
        </authorList>
    </citation>
    <scope>NUCLEOTIDE SEQUENCE [LARGE SCALE GENOMIC DNA]</scope>
    <source>
        <tissue evidence="1">Muscle</tissue>
    </source>
</reference>
<evidence type="ECO:0000313" key="2">
    <source>
        <dbReference type="Proteomes" id="UP000314294"/>
    </source>
</evidence>
<name>A0A4Z2GBF9_9TELE</name>
<evidence type="ECO:0000313" key="1">
    <source>
        <dbReference type="EMBL" id="TNN50243.1"/>
    </source>
</evidence>
<organism evidence="1 2">
    <name type="scientific">Liparis tanakae</name>
    <name type="common">Tanaka's snailfish</name>
    <dbReference type="NCBI Taxonomy" id="230148"/>
    <lineage>
        <taxon>Eukaryota</taxon>
        <taxon>Metazoa</taxon>
        <taxon>Chordata</taxon>
        <taxon>Craniata</taxon>
        <taxon>Vertebrata</taxon>
        <taxon>Euteleostomi</taxon>
        <taxon>Actinopterygii</taxon>
        <taxon>Neopterygii</taxon>
        <taxon>Teleostei</taxon>
        <taxon>Neoteleostei</taxon>
        <taxon>Acanthomorphata</taxon>
        <taxon>Eupercaria</taxon>
        <taxon>Perciformes</taxon>
        <taxon>Cottioidei</taxon>
        <taxon>Cottales</taxon>
        <taxon>Liparidae</taxon>
        <taxon>Liparis</taxon>
    </lineage>
</organism>
<accession>A0A4Z2GBF9</accession>
<protein>
    <submittedName>
        <fullName evidence="1">Uncharacterized protein</fullName>
    </submittedName>
</protein>
<proteinExistence type="predicted"/>
<dbReference type="EMBL" id="SRLO01000625">
    <property type="protein sequence ID" value="TNN50243.1"/>
    <property type="molecule type" value="Genomic_DNA"/>
</dbReference>
<comment type="caution">
    <text evidence="1">The sequence shown here is derived from an EMBL/GenBank/DDBJ whole genome shotgun (WGS) entry which is preliminary data.</text>
</comment>
<gene>
    <name evidence="1" type="ORF">EYF80_039528</name>
</gene>
<keyword evidence="2" id="KW-1185">Reference proteome</keyword>
<dbReference type="Proteomes" id="UP000314294">
    <property type="component" value="Unassembled WGS sequence"/>
</dbReference>
<sequence>MTRSFSLFHVSLSCSKPLASLSCESFSWPSCCFSLSTSLWSDAVARGPRPSSPGSAPGGGVSEAGLWTRASSCKLGSNLRSFSTAISSFIPRIKIAANVSDEMRAAVLNPNSKAAGHKTQTELNDPKKLRWVEESSGLSRSCQIALYAARSQTRRIPLDSGLTSHCVSSSVGASCSLAAAHDFSRSSRRRFSWVSVETSSWSRSFSAWITCCKLFMIPQNENSIHQNASAEDVLNEETRRYSDVFESENSASSGATWPTDLQGLGGVAQGVQLEGLLGFCSHEGRLLQPGGAALLQRLHVLRTVPLSVLEPLARVCFLVLKTYLLQDEDISLRSNA</sequence>